<evidence type="ECO:0000313" key="1">
    <source>
        <dbReference type="EMBL" id="PWD98184.1"/>
    </source>
</evidence>
<comment type="caution">
    <text evidence="1">The sequence shown here is derived from an EMBL/GenBank/DDBJ whole genome shotgun (WGS) entry which is preliminary data.</text>
</comment>
<proteinExistence type="predicted"/>
<dbReference type="EMBL" id="QEWP01000018">
    <property type="protein sequence ID" value="PWD98184.1"/>
    <property type="molecule type" value="Genomic_DNA"/>
</dbReference>
<dbReference type="AlphaFoldDB" id="A0A2U2B572"/>
<dbReference type="Proteomes" id="UP000244956">
    <property type="component" value="Unassembled WGS sequence"/>
</dbReference>
<sequence>MSQKHIIATWIILLSVFPGLLGQGTIIHYCNTCNSSPKKETLHLSYNINEIHFCGCFTTECSLKSEIFASPSEKKPCQSELANVKPVLTHVQTEELLPFLIEIDLLFNFYVFSYLHIEDTYNHFSSSGTQLHSSFSSSQGALKQSVFGTFLL</sequence>
<gene>
    <name evidence="1" type="ORF">DDZ16_16970</name>
</gene>
<evidence type="ECO:0000313" key="2">
    <source>
        <dbReference type="Proteomes" id="UP000244956"/>
    </source>
</evidence>
<accession>A0A2U2B572</accession>
<keyword evidence="2" id="KW-1185">Reference proteome</keyword>
<protein>
    <submittedName>
        <fullName evidence="1">Uncharacterized protein</fullName>
    </submittedName>
</protein>
<organism evidence="1 2">
    <name type="scientific">Marinilabilia rubra</name>
    <dbReference type="NCBI Taxonomy" id="2162893"/>
    <lineage>
        <taxon>Bacteria</taxon>
        <taxon>Pseudomonadati</taxon>
        <taxon>Bacteroidota</taxon>
        <taxon>Bacteroidia</taxon>
        <taxon>Marinilabiliales</taxon>
        <taxon>Marinilabiliaceae</taxon>
        <taxon>Marinilabilia</taxon>
    </lineage>
</organism>
<name>A0A2U2B572_9BACT</name>
<reference evidence="1 2" key="1">
    <citation type="submission" date="2018-05" db="EMBL/GenBank/DDBJ databases">
        <title>Marinilabilia rubrum sp. nov., isolated from saltern sediment.</title>
        <authorList>
            <person name="Zhang R."/>
        </authorList>
    </citation>
    <scope>NUCLEOTIDE SEQUENCE [LARGE SCALE GENOMIC DNA]</scope>
    <source>
        <strain evidence="1 2">WTE16</strain>
    </source>
</reference>